<gene>
    <name evidence="1" type="ORF">K488DRAFT_86697</name>
</gene>
<dbReference type="EMBL" id="MU273575">
    <property type="protein sequence ID" value="KAI0031575.1"/>
    <property type="molecule type" value="Genomic_DNA"/>
</dbReference>
<name>A0ACB8QIS4_9AGAM</name>
<reference evidence="1" key="1">
    <citation type="submission" date="2021-02" db="EMBL/GenBank/DDBJ databases">
        <authorList>
            <consortium name="DOE Joint Genome Institute"/>
            <person name="Ahrendt S."/>
            <person name="Looney B.P."/>
            <person name="Miyauchi S."/>
            <person name="Morin E."/>
            <person name="Drula E."/>
            <person name="Courty P.E."/>
            <person name="Chicoki N."/>
            <person name="Fauchery L."/>
            <person name="Kohler A."/>
            <person name="Kuo A."/>
            <person name="Labutti K."/>
            <person name="Pangilinan J."/>
            <person name="Lipzen A."/>
            <person name="Riley R."/>
            <person name="Andreopoulos W."/>
            <person name="He G."/>
            <person name="Johnson J."/>
            <person name="Barry K.W."/>
            <person name="Grigoriev I.V."/>
            <person name="Nagy L."/>
            <person name="Hibbett D."/>
            <person name="Henrissat B."/>
            <person name="Matheny P.B."/>
            <person name="Labbe J."/>
            <person name="Martin F."/>
        </authorList>
    </citation>
    <scope>NUCLEOTIDE SEQUENCE</scope>
    <source>
        <strain evidence="1">EC-137</strain>
    </source>
</reference>
<comment type="caution">
    <text evidence="1">The sequence shown here is derived from an EMBL/GenBank/DDBJ whole genome shotgun (WGS) entry which is preliminary data.</text>
</comment>
<evidence type="ECO:0000313" key="1">
    <source>
        <dbReference type="EMBL" id="KAI0031575.1"/>
    </source>
</evidence>
<sequence>MSVATSNVQSSVPTAPFISTAKNLIADGAAEFPSYRNYMMACAVLMDQRFQNTYAALFEKHEPPSVRNLQSLIERAWEAGFSKRACSPSPDASPAKRIRAGTMAKATLRATPEVIEVGSDGEVAERTTGGYVPTNIGSPKGKRRNVVALSSSEIIRPFRLNPRTLGNQDKYQILWFPLDVEELSTLHDVVLTVEPFALAAIVSHLSLTSSASVPFRAEHMALVQRAQGGQFVAANKKSRLPNNTKLVLDFGTGTVQRLAFNAEQNGAHAEHKRDESKRRVGFEDQVQRLRRKHVL</sequence>
<organism evidence="1 2">
    <name type="scientific">Vararia minispora EC-137</name>
    <dbReference type="NCBI Taxonomy" id="1314806"/>
    <lineage>
        <taxon>Eukaryota</taxon>
        <taxon>Fungi</taxon>
        <taxon>Dikarya</taxon>
        <taxon>Basidiomycota</taxon>
        <taxon>Agaricomycotina</taxon>
        <taxon>Agaricomycetes</taxon>
        <taxon>Russulales</taxon>
        <taxon>Lachnocladiaceae</taxon>
        <taxon>Vararia</taxon>
    </lineage>
</organism>
<dbReference type="Proteomes" id="UP000814128">
    <property type="component" value="Unassembled WGS sequence"/>
</dbReference>
<keyword evidence="2" id="KW-1185">Reference proteome</keyword>
<proteinExistence type="predicted"/>
<reference evidence="1" key="2">
    <citation type="journal article" date="2022" name="New Phytol.">
        <title>Evolutionary transition to the ectomycorrhizal habit in the genomes of a hyperdiverse lineage of mushroom-forming fungi.</title>
        <authorList>
            <person name="Looney B."/>
            <person name="Miyauchi S."/>
            <person name="Morin E."/>
            <person name="Drula E."/>
            <person name="Courty P.E."/>
            <person name="Kohler A."/>
            <person name="Kuo A."/>
            <person name="LaButti K."/>
            <person name="Pangilinan J."/>
            <person name="Lipzen A."/>
            <person name="Riley R."/>
            <person name="Andreopoulos W."/>
            <person name="He G."/>
            <person name="Johnson J."/>
            <person name="Nolan M."/>
            <person name="Tritt A."/>
            <person name="Barry K.W."/>
            <person name="Grigoriev I.V."/>
            <person name="Nagy L.G."/>
            <person name="Hibbett D."/>
            <person name="Henrissat B."/>
            <person name="Matheny P.B."/>
            <person name="Labbe J."/>
            <person name="Martin F.M."/>
        </authorList>
    </citation>
    <scope>NUCLEOTIDE SEQUENCE</scope>
    <source>
        <strain evidence="1">EC-137</strain>
    </source>
</reference>
<protein>
    <submittedName>
        <fullName evidence="1">Uncharacterized protein</fullName>
    </submittedName>
</protein>
<accession>A0ACB8QIS4</accession>
<evidence type="ECO:0000313" key="2">
    <source>
        <dbReference type="Proteomes" id="UP000814128"/>
    </source>
</evidence>